<dbReference type="Pfam" id="PF05970">
    <property type="entry name" value="PIF1"/>
    <property type="match status" value="1"/>
</dbReference>
<evidence type="ECO:0000313" key="6">
    <source>
        <dbReference type="Proteomes" id="UP001159363"/>
    </source>
</evidence>
<keyword evidence="1" id="KW-0067">ATP-binding</keyword>
<dbReference type="Gene3D" id="3.40.50.300">
    <property type="entry name" value="P-loop containing nucleotide triphosphate hydrolases"/>
    <property type="match status" value="1"/>
</dbReference>
<protein>
    <recommendedName>
        <fullName evidence="1">ATP-dependent DNA helicase</fullName>
        <ecNumber evidence="1">5.6.2.3</ecNumber>
    </recommendedName>
</protein>
<dbReference type="Proteomes" id="UP001159363">
    <property type="component" value="Chromosome 1"/>
</dbReference>
<keyword evidence="1" id="KW-0547">Nucleotide-binding</keyword>
<comment type="catalytic activity">
    <reaction evidence="1">
        <text>ATP + H2O = ADP + phosphate + H(+)</text>
        <dbReference type="Rhea" id="RHEA:13065"/>
        <dbReference type="ChEBI" id="CHEBI:15377"/>
        <dbReference type="ChEBI" id="CHEBI:15378"/>
        <dbReference type="ChEBI" id="CHEBI:30616"/>
        <dbReference type="ChEBI" id="CHEBI:43474"/>
        <dbReference type="ChEBI" id="CHEBI:456216"/>
        <dbReference type="EC" id="5.6.2.3"/>
    </reaction>
</comment>
<dbReference type="InterPro" id="IPR049163">
    <property type="entry name" value="Pif1-like_2B_dom"/>
</dbReference>
<comment type="caution">
    <text evidence="5">The sequence shown here is derived from an EMBL/GenBank/DDBJ whole genome shotgun (WGS) entry which is preliminary data.</text>
</comment>
<dbReference type="Pfam" id="PF21530">
    <property type="entry name" value="Pif1_2B_dom"/>
    <property type="match status" value="1"/>
</dbReference>
<feature type="domain" description="DNA helicase Pif1-like DEAD-box helicase" evidence="3">
    <location>
        <begin position="48"/>
        <end position="231"/>
    </location>
</feature>
<comment type="similarity">
    <text evidence="1">Belongs to the helicase family.</text>
</comment>
<evidence type="ECO:0000259" key="3">
    <source>
        <dbReference type="Pfam" id="PF05970"/>
    </source>
</evidence>
<keyword evidence="1" id="KW-0233">DNA recombination</keyword>
<keyword evidence="1" id="KW-0347">Helicase</keyword>
<organism evidence="5 6">
    <name type="scientific">Dryococelus australis</name>
    <dbReference type="NCBI Taxonomy" id="614101"/>
    <lineage>
        <taxon>Eukaryota</taxon>
        <taxon>Metazoa</taxon>
        <taxon>Ecdysozoa</taxon>
        <taxon>Arthropoda</taxon>
        <taxon>Hexapoda</taxon>
        <taxon>Insecta</taxon>
        <taxon>Pterygota</taxon>
        <taxon>Neoptera</taxon>
        <taxon>Polyneoptera</taxon>
        <taxon>Phasmatodea</taxon>
        <taxon>Verophasmatodea</taxon>
        <taxon>Anareolatae</taxon>
        <taxon>Phasmatidae</taxon>
        <taxon>Eurycanthinae</taxon>
        <taxon>Dryococelus</taxon>
    </lineage>
</organism>
<sequence length="463" mass="52003">MSNKVLSQLGMAAPNRPMHDAFNQELQRENMYDLDALRESVRINLPLLNQQQKYVFDTLMKVVNGGTRGIYFLDAPGGTGKTFLISFILATIRSHNEIALALASSGIAVTLLEGGRTAHSALKLLSVEYAQQQNSDLQHFEELCNGKVWDECTMAHKKSLEALDRTMQDLRNNQNRFGGAMILLAGDFRQTLPVIPWSTPADELNACLKASVLWKHVKILNLSKNMLVELQNDRYGEIFRKQLIDIGDHIWLSERAILAAKNMVVNELNFKIQNEIAGELRTYKSVDSATNQDDVNCPPEFLNSLDLPGLPPHNLQLKVGSVIIMLRNINQPRLCNGTRLAGKYKGEDVLIPRIPMIPTDIPFEFKRLQFPVRLVFAMTINKYQGQSLSVCGINLENPCFSRGQLYVACSRVGKPSAFTGVQGREIPEKTYRPVVSHVSHVRKSGSDPEPRTEPGSLRWRRVV</sequence>
<dbReference type="EMBL" id="JARBHB010000001">
    <property type="protein sequence ID" value="KAJ8895238.1"/>
    <property type="molecule type" value="Genomic_DNA"/>
</dbReference>
<keyword evidence="1" id="KW-0227">DNA damage</keyword>
<dbReference type="SUPFAM" id="SSF52540">
    <property type="entry name" value="P-loop containing nucleoside triphosphate hydrolases"/>
    <property type="match status" value="2"/>
</dbReference>
<gene>
    <name evidence="5" type="ORF">PR048_000563</name>
</gene>
<dbReference type="EC" id="5.6.2.3" evidence="1"/>
<keyword evidence="1" id="KW-0234">DNA repair</keyword>
<feature type="domain" description="DNA helicase Pif1-like 2B" evidence="4">
    <location>
        <begin position="300"/>
        <end position="340"/>
    </location>
</feature>
<dbReference type="PANTHER" id="PTHR10492:SF101">
    <property type="entry name" value="ATP-DEPENDENT DNA HELICASE"/>
    <property type="match status" value="1"/>
</dbReference>
<feature type="region of interest" description="Disordered" evidence="2">
    <location>
        <begin position="437"/>
        <end position="457"/>
    </location>
</feature>
<evidence type="ECO:0000259" key="4">
    <source>
        <dbReference type="Pfam" id="PF21530"/>
    </source>
</evidence>
<dbReference type="PANTHER" id="PTHR10492">
    <property type="match status" value="1"/>
</dbReference>
<evidence type="ECO:0000256" key="1">
    <source>
        <dbReference type="RuleBase" id="RU363044"/>
    </source>
</evidence>
<evidence type="ECO:0000256" key="2">
    <source>
        <dbReference type="SAM" id="MobiDB-lite"/>
    </source>
</evidence>
<evidence type="ECO:0000313" key="5">
    <source>
        <dbReference type="EMBL" id="KAJ8895238.1"/>
    </source>
</evidence>
<keyword evidence="1" id="KW-0378">Hydrolase</keyword>
<dbReference type="InterPro" id="IPR010285">
    <property type="entry name" value="DNA_helicase_pif1-like_DEAD"/>
</dbReference>
<name>A0ABQ9IHC5_9NEOP</name>
<accession>A0ABQ9IHC5</accession>
<comment type="cofactor">
    <cofactor evidence="1">
        <name>Mg(2+)</name>
        <dbReference type="ChEBI" id="CHEBI:18420"/>
    </cofactor>
</comment>
<reference evidence="5 6" key="1">
    <citation type="submission" date="2023-02" db="EMBL/GenBank/DDBJ databases">
        <title>LHISI_Scaffold_Assembly.</title>
        <authorList>
            <person name="Stuart O.P."/>
            <person name="Cleave R."/>
            <person name="Magrath M.J.L."/>
            <person name="Mikheyev A.S."/>
        </authorList>
    </citation>
    <scope>NUCLEOTIDE SEQUENCE [LARGE SCALE GENOMIC DNA]</scope>
    <source>
        <strain evidence="5">Daus_M_001</strain>
        <tissue evidence="5">Leg muscle</tissue>
    </source>
</reference>
<keyword evidence="6" id="KW-1185">Reference proteome</keyword>
<dbReference type="InterPro" id="IPR027417">
    <property type="entry name" value="P-loop_NTPase"/>
</dbReference>
<proteinExistence type="inferred from homology"/>